<dbReference type="AlphaFoldDB" id="A0A0E9PBH3"/>
<reference evidence="1" key="2">
    <citation type="journal article" date="2015" name="Fish Shellfish Immunol.">
        <title>Early steps in the European eel (Anguilla anguilla)-Vibrio vulnificus interaction in the gills: Role of the RtxA13 toxin.</title>
        <authorList>
            <person name="Callol A."/>
            <person name="Pajuelo D."/>
            <person name="Ebbesson L."/>
            <person name="Teles M."/>
            <person name="MacKenzie S."/>
            <person name="Amaro C."/>
        </authorList>
    </citation>
    <scope>NUCLEOTIDE SEQUENCE</scope>
</reference>
<proteinExistence type="predicted"/>
<protein>
    <submittedName>
        <fullName evidence="1">Uncharacterized protein</fullName>
    </submittedName>
</protein>
<sequence>MFLSTIYNMNHVFFAKGLIKKNTRHTSAAHRQYMEK</sequence>
<dbReference type="EMBL" id="GBXM01107374">
    <property type="protein sequence ID" value="JAH01203.1"/>
    <property type="molecule type" value="Transcribed_RNA"/>
</dbReference>
<accession>A0A0E9PBH3</accession>
<reference evidence="1" key="1">
    <citation type="submission" date="2014-11" db="EMBL/GenBank/DDBJ databases">
        <authorList>
            <person name="Amaro Gonzalez C."/>
        </authorList>
    </citation>
    <scope>NUCLEOTIDE SEQUENCE</scope>
</reference>
<evidence type="ECO:0000313" key="1">
    <source>
        <dbReference type="EMBL" id="JAH01203.1"/>
    </source>
</evidence>
<organism evidence="1">
    <name type="scientific">Anguilla anguilla</name>
    <name type="common">European freshwater eel</name>
    <name type="synonym">Muraena anguilla</name>
    <dbReference type="NCBI Taxonomy" id="7936"/>
    <lineage>
        <taxon>Eukaryota</taxon>
        <taxon>Metazoa</taxon>
        <taxon>Chordata</taxon>
        <taxon>Craniata</taxon>
        <taxon>Vertebrata</taxon>
        <taxon>Euteleostomi</taxon>
        <taxon>Actinopterygii</taxon>
        <taxon>Neopterygii</taxon>
        <taxon>Teleostei</taxon>
        <taxon>Anguilliformes</taxon>
        <taxon>Anguillidae</taxon>
        <taxon>Anguilla</taxon>
    </lineage>
</organism>
<name>A0A0E9PBH3_ANGAN</name>